<dbReference type="PANTHER" id="PTHR30055">
    <property type="entry name" value="HTH-TYPE TRANSCRIPTIONAL REGULATOR RUTR"/>
    <property type="match status" value="1"/>
</dbReference>
<keyword evidence="7" id="KW-1185">Reference proteome</keyword>
<sequence>MADERLRADARRNRARVLEVAAEVFATEGFSVPVAEIARRAGVGTGTVSRHFPTKEDLVAAIVGSRLTELTIKADELARREDPGTAFFALFIAFVRAGAEDCGLAEVAGDDRRLDELDERAGADLCGRLQELLAAAQKAGAVRPDVSYADVRALMSACMTRKDGLEPILGVVTDGLSTDKHG</sequence>
<proteinExistence type="predicted"/>
<keyword evidence="2 4" id="KW-0238">DNA-binding</keyword>
<evidence type="ECO:0000313" key="6">
    <source>
        <dbReference type="EMBL" id="MFB9476251.1"/>
    </source>
</evidence>
<accession>A0ABV5P247</accession>
<dbReference type="InterPro" id="IPR036271">
    <property type="entry name" value="Tet_transcr_reg_TetR-rel_C_sf"/>
</dbReference>
<dbReference type="Proteomes" id="UP001589568">
    <property type="component" value="Unassembled WGS sequence"/>
</dbReference>
<dbReference type="InterPro" id="IPR009057">
    <property type="entry name" value="Homeodomain-like_sf"/>
</dbReference>
<organism evidence="6 7">
    <name type="scientific">Nonomuraea salmonea</name>
    <dbReference type="NCBI Taxonomy" id="46181"/>
    <lineage>
        <taxon>Bacteria</taxon>
        <taxon>Bacillati</taxon>
        <taxon>Actinomycetota</taxon>
        <taxon>Actinomycetes</taxon>
        <taxon>Streptosporangiales</taxon>
        <taxon>Streptosporangiaceae</taxon>
        <taxon>Nonomuraea</taxon>
    </lineage>
</organism>
<dbReference type="SUPFAM" id="SSF46689">
    <property type="entry name" value="Homeodomain-like"/>
    <property type="match status" value="1"/>
</dbReference>
<evidence type="ECO:0000256" key="2">
    <source>
        <dbReference type="ARBA" id="ARBA00023125"/>
    </source>
</evidence>
<dbReference type="Pfam" id="PF00440">
    <property type="entry name" value="TetR_N"/>
    <property type="match status" value="1"/>
</dbReference>
<feature type="domain" description="HTH tetR-type" evidence="5">
    <location>
        <begin position="11"/>
        <end position="70"/>
    </location>
</feature>
<evidence type="ECO:0000313" key="7">
    <source>
        <dbReference type="Proteomes" id="UP001589568"/>
    </source>
</evidence>
<name>A0ABV5P247_9ACTN</name>
<evidence type="ECO:0000256" key="4">
    <source>
        <dbReference type="PROSITE-ProRule" id="PRU00335"/>
    </source>
</evidence>
<gene>
    <name evidence="6" type="ORF">ACFFR3_42715</name>
</gene>
<dbReference type="PROSITE" id="PS50977">
    <property type="entry name" value="HTH_TETR_2"/>
    <property type="match status" value="1"/>
</dbReference>
<dbReference type="PANTHER" id="PTHR30055:SF234">
    <property type="entry name" value="HTH-TYPE TRANSCRIPTIONAL REGULATOR BETI"/>
    <property type="match status" value="1"/>
</dbReference>
<reference evidence="6 7" key="1">
    <citation type="submission" date="2024-09" db="EMBL/GenBank/DDBJ databases">
        <authorList>
            <person name="Sun Q."/>
            <person name="Mori K."/>
        </authorList>
    </citation>
    <scope>NUCLEOTIDE SEQUENCE [LARGE SCALE GENOMIC DNA]</scope>
    <source>
        <strain evidence="6 7">JCM 3324</strain>
    </source>
</reference>
<dbReference type="PRINTS" id="PR00455">
    <property type="entry name" value="HTHTETR"/>
</dbReference>
<dbReference type="Pfam" id="PF21597">
    <property type="entry name" value="TetR_C_43"/>
    <property type="match status" value="1"/>
</dbReference>
<keyword evidence="3" id="KW-0804">Transcription</keyword>
<comment type="caution">
    <text evidence="6">The sequence shown here is derived from an EMBL/GenBank/DDBJ whole genome shotgun (WGS) entry which is preliminary data.</text>
</comment>
<dbReference type="InterPro" id="IPR001647">
    <property type="entry name" value="HTH_TetR"/>
</dbReference>
<dbReference type="SUPFAM" id="SSF48498">
    <property type="entry name" value="Tetracyclin repressor-like, C-terminal domain"/>
    <property type="match status" value="1"/>
</dbReference>
<evidence type="ECO:0000259" key="5">
    <source>
        <dbReference type="PROSITE" id="PS50977"/>
    </source>
</evidence>
<dbReference type="Gene3D" id="1.10.357.10">
    <property type="entry name" value="Tetracycline Repressor, domain 2"/>
    <property type="match status" value="1"/>
</dbReference>
<keyword evidence="1" id="KW-0805">Transcription regulation</keyword>
<evidence type="ECO:0000256" key="3">
    <source>
        <dbReference type="ARBA" id="ARBA00023163"/>
    </source>
</evidence>
<evidence type="ECO:0000256" key="1">
    <source>
        <dbReference type="ARBA" id="ARBA00023015"/>
    </source>
</evidence>
<dbReference type="RefSeq" id="WP_379484999.1">
    <property type="nucleotide sequence ID" value="NZ_JBHMCF010000046.1"/>
</dbReference>
<protein>
    <submittedName>
        <fullName evidence="6">TetR/AcrR family transcriptional regulator</fullName>
    </submittedName>
</protein>
<dbReference type="InterPro" id="IPR050109">
    <property type="entry name" value="HTH-type_TetR-like_transc_reg"/>
</dbReference>
<dbReference type="InterPro" id="IPR049445">
    <property type="entry name" value="TetR_SbtR-like_C"/>
</dbReference>
<feature type="DNA-binding region" description="H-T-H motif" evidence="4">
    <location>
        <begin position="33"/>
        <end position="52"/>
    </location>
</feature>
<dbReference type="EMBL" id="JBHMCF010000046">
    <property type="protein sequence ID" value="MFB9476251.1"/>
    <property type="molecule type" value="Genomic_DNA"/>
</dbReference>